<dbReference type="Gramene" id="OBART08G21290.1">
    <property type="protein sequence ID" value="OBART08G21290.1"/>
    <property type="gene ID" value="OBART08G21290"/>
</dbReference>
<comment type="similarity">
    <text evidence="2">Belongs to the major facilitator superfamily. Proton-dependent oligopeptide transporter (POT/PTR) (TC 2.A.17) family.</text>
</comment>
<reference evidence="7" key="2">
    <citation type="submission" date="2015-03" db="UniProtKB">
        <authorList>
            <consortium name="EnsemblPlants"/>
        </authorList>
    </citation>
    <scope>IDENTIFICATION</scope>
</reference>
<evidence type="ECO:0000256" key="3">
    <source>
        <dbReference type="ARBA" id="ARBA00022692"/>
    </source>
</evidence>
<organism evidence="7">
    <name type="scientific">Oryza barthii</name>
    <dbReference type="NCBI Taxonomy" id="65489"/>
    <lineage>
        <taxon>Eukaryota</taxon>
        <taxon>Viridiplantae</taxon>
        <taxon>Streptophyta</taxon>
        <taxon>Embryophyta</taxon>
        <taxon>Tracheophyta</taxon>
        <taxon>Spermatophyta</taxon>
        <taxon>Magnoliopsida</taxon>
        <taxon>Liliopsida</taxon>
        <taxon>Poales</taxon>
        <taxon>Poaceae</taxon>
        <taxon>BOP clade</taxon>
        <taxon>Oryzoideae</taxon>
        <taxon>Oryzeae</taxon>
        <taxon>Oryzinae</taxon>
        <taxon>Oryza</taxon>
    </lineage>
</organism>
<keyword evidence="4 6" id="KW-1133">Transmembrane helix</keyword>
<evidence type="ECO:0000256" key="6">
    <source>
        <dbReference type="SAM" id="Phobius"/>
    </source>
</evidence>
<evidence type="ECO:0000256" key="2">
    <source>
        <dbReference type="ARBA" id="ARBA00005982"/>
    </source>
</evidence>
<dbReference type="InterPro" id="IPR036259">
    <property type="entry name" value="MFS_trans_sf"/>
</dbReference>
<feature type="transmembrane region" description="Helical" evidence="6">
    <location>
        <begin position="25"/>
        <end position="46"/>
    </location>
</feature>
<evidence type="ECO:0000313" key="7">
    <source>
        <dbReference type="EnsemblPlants" id="OBART08G21290.1"/>
    </source>
</evidence>
<dbReference type="InterPro" id="IPR000109">
    <property type="entry name" value="POT_fam"/>
</dbReference>
<accession>A0A0D3H2F0</accession>
<dbReference type="Pfam" id="PF00854">
    <property type="entry name" value="PTR2"/>
    <property type="match status" value="1"/>
</dbReference>
<dbReference type="HOGENOM" id="CLU_2065086_0_0_1"/>
<name>A0A0D3H2F0_9ORYZ</name>
<keyword evidence="5 6" id="KW-0472">Membrane</keyword>
<dbReference type="eggNOG" id="KOG1237">
    <property type="taxonomic scope" value="Eukaryota"/>
</dbReference>
<dbReference type="GO" id="GO:0022857">
    <property type="term" value="F:transmembrane transporter activity"/>
    <property type="evidence" value="ECO:0007669"/>
    <property type="project" value="InterPro"/>
</dbReference>
<dbReference type="Gene3D" id="1.20.1250.20">
    <property type="entry name" value="MFS general substrate transporter like domains"/>
    <property type="match status" value="1"/>
</dbReference>
<evidence type="ECO:0000256" key="5">
    <source>
        <dbReference type="ARBA" id="ARBA00023136"/>
    </source>
</evidence>
<proteinExistence type="inferred from homology"/>
<comment type="subcellular location">
    <subcellularLocation>
        <location evidence="1">Membrane</location>
        <topology evidence="1">Multi-pass membrane protein</topology>
    </subcellularLocation>
</comment>
<dbReference type="EnsemblPlants" id="OBART08G21290.1">
    <property type="protein sequence ID" value="OBART08G21290.1"/>
    <property type="gene ID" value="OBART08G21290"/>
</dbReference>
<dbReference type="STRING" id="65489.A0A0D3H2F0"/>
<keyword evidence="3 6" id="KW-0812">Transmembrane</keyword>
<reference evidence="7" key="1">
    <citation type="journal article" date="2009" name="Rice">
        <title>De Novo Next Generation Sequencing of Plant Genomes.</title>
        <authorList>
            <person name="Rounsley S."/>
            <person name="Marri P.R."/>
            <person name="Yu Y."/>
            <person name="He R."/>
            <person name="Sisneros N."/>
            <person name="Goicoechea J.L."/>
            <person name="Lee S.J."/>
            <person name="Angelova A."/>
            <person name="Kudrna D."/>
            <person name="Luo M."/>
            <person name="Affourtit J."/>
            <person name="Desany B."/>
            <person name="Knight J."/>
            <person name="Niazi F."/>
            <person name="Egholm M."/>
            <person name="Wing R.A."/>
        </authorList>
    </citation>
    <scope>NUCLEOTIDE SEQUENCE [LARGE SCALE GENOMIC DNA]</scope>
    <source>
        <strain evidence="7">cv. IRGC 105608</strain>
    </source>
</reference>
<keyword evidence="8" id="KW-1185">Reference proteome</keyword>
<evidence type="ECO:0000256" key="1">
    <source>
        <dbReference type="ARBA" id="ARBA00004141"/>
    </source>
</evidence>
<sequence>MRVGVRRRAIRPGPPQGERRPQLPLNWWFFSMAVGVAVAIAAVSYVQENVGWGVGFGVPFAVVSCASAVFLLGTPAYRLYAPPRPDTAMDWQAIVVVGGGCAWRAAAPASDMGGIACKQ</sequence>
<dbReference type="Proteomes" id="UP000026960">
    <property type="component" value="Chromosome 8"/>
</dbReference>
<feature type="transmembrane region" description="Helical" evidence="6">
    <location>
        <begin position="52"/>
        <end position="74"/>
    </location>
</feature>
<dbReference type="GO" id="GO:0016020">
    <property type="term" value="C:membrane"/>
    <property type="evidence" value="ECO:0007669"/>
    <property type="project" value="UniProtKB-SubCell"/>
</dbReference>
<dbReference type="AlphaFoldDB" id="A0A0D3H2F0"/>
<dbReference type="PaxDb" id="65489-OBART08G21290.1"/>
<evidence type="ECO:0000256" key="4">
    <source>
        <dbReference type="ARBA" id="ARBA00022989"/>
    </source>
</evidence>
<evidence type="ECO:0000313" key="8">
    <source>
        <dbReference type="Proteomes" id="UP000026960"/>
    </source>
</evidence>
<protein>
    <submittedName>
        <fullName evidence="7">Uncharacterized protein</fullName>
    </submittedName>
</protein>
<dbReference type="PANTHER" id="PTHR11654">
    <property type="entry name" value="OLIGOPEPTIDE TRANSPORTER-RELATED"/>
    <property type="match status" value="1"/>
</dbReference>